<dbReference type="InterPro" id="IPR029044">
    <property type="entry name" value="Nucleotide-diphossugar_trans"/>
</dbReference>
<evidence type="ECO:0000259" key="1">
    <source>
        <dbReference type="Pfam" id="PF00535"/>
    </source>
</evidence>
<proteinExistence type="predicted"/>
<dbReference type="PANTHER" id="PTHR22916">
    <property type="entry name" value="GLYCOSYLTRANSFERASE"/>
    <property type="match status" value="1"/>
</dbReference>
<evidence type="ECO:0000313" key="3">
    <source>
        <dbReference type="Proteomes" id="UP000285159"/>
    </source>
</evidence>
<organism evidence="2 3">
    <name type="scientific">Bacteroides clarus</name>
    <dbReference type="NCBI Taxonomy" id="626929"/>
    <lineage>
        <taxon>Bacteria</taxon>
        <taxon>Pseudomonadati</taxon>
        <taxon>Bacteroidota</taxon>
        <taxon>Bacteroidia</taxon>
        <taxon>Bacteroidales</taxon>
        <taxon>Bacteroidaceae</taxon>
        <taxon>Bacteroides</taxon>
    </lineage>
</organism>
<dbReference type="SUPFAM" id="SSF53448">
    <property type="entry name" value="Nucleotide-diphospho-sugar transferases"/>
    <property type="match status" value="1"/>
</dbReference>
<dbReference type="InterPro" id="IPR001173">
    <property type="entry name" value="Glyco_trans_2-like"/>
</dbReference>
<dbReference type="AlphaFoldDB" id="A0A412N151"/>
<evidence type="ECO:0000313" key="2">
    <source>
        <dbReference type="EMBL" id="RGT31416.1"/>
    </source>
</evidence>
<sequence>MMKEYPLVSIIVPCYNKGEFIGKTLQSVINQTYLCWECLIIDDGSTDNSKEVCIDYCMKDSRVHYYHKSNSGVADARNYGIEISRGEYLLFLDADDLLDSRKLEITYKYFCKYPKSDVVYSSYHYSYENGEKQLHLKTSFRKRCANNAYYDLLRNWDSTIVMPIHCSIFKKSLLIDNHIRFDNQLCNKEDWDFILQVAKVTSSFRFIPVDLVTYVLVTNSRSNKSNLTMMKGVDEVLLKHYISTFSICEAIAYNLSFRKVRNVLIRLLGRKEPKESLTSYIVFRQKNIRILSYVEIPIAFCSYVIKILRK</sequence>
<name>A0A412N151_9BACE</name>
<dbReference type="CDD" id="cd00761">
    <property type="entry name" value="Glyco_tranf_GTA_type"/>
    <property type="match status" value="1"/>
</dbReference>
<comment type="caution">
    <text evidence="2">The sequence shown here is derived from an EMBL/GenBank/DDBJ whole genome shotgun (WGS) entry which is preliminary data.</text>
</comment>
<dbReference type="GO" id="GO:0016758">
    <property type="term" value="F:hexosyltransferase activity"/>
    <property type="evidence" value="ECO:0007669"/>
    <property type="project" value="UniProtKB-ARBA"/>
</dbReference>
<dbReference type="PANTHER" id="PTHR22916:SF3">
    <property type="entry name" value="UDP-GLCNAC:BETAGAL BETA-1,3-N-ACETYLGLUCOSAMINYLTRANSFERASE-LIKE PROTEIN 1"/>
    <property type="match status" value="1"/>
</dbReference>
<feature type="domain" description="Glycosyltransferase 2-like" evidence="1">
    <location>
        <begin position="9"/>
        <end position="172"/>
    </location>
</feature>
<dbReference type="RefSeq" id="WP_118468517.1">
    <property type="nucleotide sequence ID" value="NZ_CABIZW010000001.1"/>
</dbReference>
<reference evidence="2 3" key="1">
    <citation type="submission" date="2018-08" db="EMBL/GenBank/DDBJ databases">
        <title>A genome reference for cultivated species of the human gut microbiota.</title>
        <authorList>
            <person name="Zou Y."/>
            <person name="Xue W."/>
            <person name="Luo G."/>
        </authorList>
    </citation>
    <scope>NUCLEOTIDE SEQUENCE [LARGE SCALE GENOMIC DNA]</scope>
    <source>
        <strain evidence="2 3">AF19-1AC</strain>
    </source>
</reference>
<protein>
    <submittedName>
        <fullName evidence="2">Glycosyltransferase family 2 protein</fullName>
    </submittedName>
</protein>
<gene>
    <name evidence="2" type="ORF">DWX38_11980</name>
</gene>
<dbReference type="Gene3D" id="3.90.550.10">
    <property type="entry name" value="Spore Coat Polysaccharide Biosynthesis Protein SpsA, Chain A"/>
    <property type="match status" value="1"/>
</dbReference>
<dbReference type="Proteomes" id="UP000285159">
    <property type="component" value="Unassembled WGS sequence"/>
</dbReference>
<keyword evidence="2" id="KW-0808">Transferase</keyword>
<dbReference type="EMBL" id="QRWP01000010">
    <property type="protein sequence ID" value="RGT31416.1"/>
    <property type="molecule type" value="Genomic_DNA"/>
</dbReference>
<dbReference type="Pfam" id="PF00535">
    <property type="entry name" value="Glycos_transf_2"/>
    <property type="match status" value="1"/>
</dbReference>
<accession>A0A412N151</accession>